<comment type="caution">
    <text evidence="11">The sequence shown here is derived from an EMBL/GenBank/DDBJ whole genome shotgun (WGS) entry which is preliminary data.</text>
</comment>
<dbReference type="GO" id="GO:0005737">
    <property type="term" value="C:cytoplasm"/>
    <property type="evidence" value="ECO:0007669"/>
    <property type="project" value="UniProtKB-SubCell"/>
</dbReference>
<feature type="binding site" evidence="10">
    <location>
        <position position="44"/>
    </location>
    <ligand>
        <name>Zn(2+)</name>
        <dbReference type="ChEBI" id="CHEBI:29105"/>
    </ligand>
</feature>
<keyword evidence="6 10" id="KW-0479">Metal-binding</keyword>
<feature type="binding site" evidence="10">
    <location>
        <position position="10"/>
    </location>
    <ligand>
        <name>Zn(2+)</name>
        <dbReference type="ChEBI" id="CHEBI:29105"/>
    </ligand>
</feature>
<dbReference type="GO" id="GO:0003677">
    <property type="term" value="F:DNA binding"/>
    <property type="evidence" value="ECO:0007669"/>
    <property type="project" value="InterPro"/>
</dbReference>
<feature type="binding site" evidence="10">
    <location>
        <position position="7"/>
    </location>
    <ligand>
        <name>Zn(2+)</name>
        <dbReference type="ChEBI" id="CHEBI:29105"/>
    </ligand>
</feature>
<dbReference type="GO" id="GO:0008270">
    <property type="term" value="F:zinc ion binding"/>
    <property type="evidence" value="ECO:0007669"/>
    <property type="project" value="UniProtKB-UniRule"/>
</dbReference>
<comment type="subunit">
    <text evidence="9">Part of the 13-subunit RNA polymerase complex.</text>
</comment>
<dbReference type="AlphaFoldDB" id="A0A7C2VGG4"/>
<dbReference type="GO" id="GO:0003899">
    <property type="term" value="F:DNA-directed RNA polymerase activity"/>
    <property type="evidence" value="ECO:0007669"/>
    <property type="project" value="UniProtKB-UniRule"/>
</dbReference>
<dbReference type="PANTHER" id="PTHR23431:SF3">
    <property type="entry name" value="DNA-DIRECTED RNA POLYMERASES I, II, AND III SUBUNIT RPABC5"/>
    <property type="match status" value="1"/>
</dbReference>
<comment type="similarity">
    <text evidence="10">Belongs to the archaeal Rpo10/eukaryotic RPB10 RNA polymerase subunit family.</text>
</comment>
<dbReference type="PIRSF" id="PIRSF005653">
    <property type="entry name" value="RNA_pol_N/8_sub"/>
    <property type="match status" value="1"/>
</dbReference>
<feature type="binding site" evidence="10">
    <location>
        <position position="45"/>
    </location>
    <ligand>
        <name>Zn(2+)</name>
        <dbReference type="ChEBI" id="CHEBI:29105"/>
    </ligand>
</feature>
<keyword evidence="3 10" id="KW-0963">Cytoplasm</keyword>
<name>A0A7C2VGG4_9CREN</name>
<keyword evidence="8 10" id="KW-0804">Transcription</keyword>
<evidence type="ECO:0000256" key="3">
    <source>
        <dbReference type="ARBA" id="ARBA00022490"/>
    </source>
</evidence>
<evidence type="ECO:0000256" key="1">
    <source>
        <dbReference type="ARBA" id="ARBA00004496"/>
    </source>
</evidence>
<dbReference type="PANTHER" id="PTHR23431">
    <property type="entry name" value="DNA-DIRECTED RNA POLYMERASES I, II, AND III SUBUNIT RPABC5 FAMILY MEMBER"/>
    <property type="match status" value="1"/>
</dbReference>
<dbReference type="NCBIfam" id="NF003089">
    <property type="entry name" value="PRK04016.1"/>
    <property type="match status" value="1"/>
</dbReference>
<dbReference type="Gene3D" id="1.10.10.60">
    <property type="entry name" value="Homeodomain-like"/>
    <property type="match status" value="1"/>
</dbReference>
<reference evidence="11" key="1">
    <citation type="journal article" date="2020" name="mSystems">
        <title>Genome- and Community-Level Interaction Insights into Carbon Utilization and Element Cycling Functions of Hydrothermarchaeota in Hydrothermal Sediment.</title>
        <authorList>
            <person name="Zhou Z."/>
            <person name="Liu Y."/>
            <person name="Xu W."/>
            <person name="Pan J."/>
            <person name="Luo Z.H."/>
            <person name="Li M."/>
        </authorList>
    </citation>
    <scope>NUCLEOTIDE SEQUENCE [LARGE SCALE GENOMIC DNA]</scope>
    <source>
        <strain evidence="11">SpSt-16</strain>
    </source>
</reference>
<keyword evidence="7 10" id="KW-0862">Zinc</keyword>
<dbReference type="EC" id="2.7.7.6" evidence="10"/>
<evidence type="ECO:0000256" key="4">
    <source>
        <dbReference type="ARBA" id="ARBA00022679"/>
    </source>
</evidence>
<protein>
    <recommendedName>
        <fullName evidence="10">DNA-directed RNA polymerase subunit Rpo10</fullName>
        <ecNumber evidence="10">2.7.7.6</ecNumber>
    </recommendedName>
    <alternativeName>
        <fullName evidence="10">DNA-directed RNA polymerase subunit N</fullName>
    </alternativeName>
</protein>
<comment type="function">
    <text evidence="10">DNA-dependent RNA polymerase (RNAP) catalyzes the transcription of DNA into RNA using the four ribonucleoside triphosphates as substrates.</text>
</comment>
<dbReference type="InterPro" id="IPR020789">
    <property type="entry name" value="RNA_pol_suN_Zn-BS"/>
</dbReference>
<dbReference type="PROSITE" id="PS01112">
    <property type="entry name" value="RNA_POL_N_8KD"/>
    <property type="match status" value="1"/>
</dbReference>
<evidence type="ECO:0000256" key="7">
    <source>
        <dbReference type="ARBA" id="ARBA00022833"/>
    </source>
</evidence>
<dbReference type="InterPro" id="IPR000268">
    <property type="entry name" value="RPABC5/Rpb10"/>
</dbReference>
<proteinExistence type="inferred from homology"/>
<evidence type="ECO:0000256" key="8">
    <source>
        <dbReference type="ARBA" id="ARBA00023163"/>
    </source>
</evidence>
<keyword evidence="4 10" id="KW-0808">Transferase</keyword>
<accession>A0A7C2VGG4</accession>
<comment type="subunit">
    <text evidence="10">Part of the RNA polymerase complex.</text>
</comment>
<dbReference type="GO" id="GO:0006351">
    <property type="term" value="P:DNA-templated transcription"/>
    <property type="evidence" value="ECO:0007669"/>
    <property type="project" value="UniProtKB-UniRule"/>
</dbReference>
<evidence type="ECO:0000256" key="10">
    <source>
        <dbReference type="HAMAP-Rule" id="MF_00250"/>
    </source>
</evidence>
<gene>
    <name evidence="10" type="primary">rpo10</name>
    <name evidence="10" type="synonym">rpoN</name>
    <name evidence="11" type="ORF">ENO77_02095</name>
</gene>
<keyword evidence="2 10" id="KW-0240">DNA-directed RNA polymerase</keyword>
<dbReference type="FunFam" id="1.10.10.60:FF:000335">
    <property type="entry name" value="DNA-directed RNA polymerase subunit N, putative"/>
    <property type="match status" value="1"/>
</dbReference>
<keyword evidence="5 10" id="KW-0548">Nucleotidyltransferase</keyword>
<evidence type="ECO:0000313" key="11">
    <source>
        <dbReference type="EMBL" id="HEW52951.1"/>
    </source>
</evidence>
<evidence type="ECO:0000256" key="6">
    <source>
        <dbReference type="ARBA" id="ARBA00022723"/>
    </source>
</evidence>
<evidence type="ECO:0000256" key="2">
    <source>
        <dbReference type="ARBA" id="ARBA00022478"/>
    </source>
</evidence>
<comment type="catalytic activity">
    <reaction evidence="10">
        <text>RNA(n) + a ribonucleoside 5'-triphosphate = RNA(n+1) + diphosphate</text>
        <dbReference type="Rhea" id="RHEA:21248"/>
        <dbReference type="Rhea" id="RHEA-COMP:14527"/>
        <dbReference type="Rhea" id="RHEA-COMP:17342"/>
        <dbReference type="ChEBI" id="CHEBI:33019"/>
        <dbReference type="ChEBI" id="CHEBI:61557"/>
        <dbReference type="ChEBI" id="CHEBI:140395"/>
        <dbReference type="EC" id="2.7.7.6"/>
    </reaction>
</comment>
<evidence type="ECO:0000256" key="5">
    <source>
        <dbReference type="ARBA" id="ARBA00022695"/>
    </source>
</evidence>
<organism evidence="11">
    <name type="scientific">Ignisphaera aggregans</name>
    <dbReference type="NCBI Taxonomy" id="334771"/>
    <lineage>
        <taxon>Archaea</taxon>
        <taxon>Thermoproteota</taxon>
        <taxon>Thermoprotei</taxon>
        <taxon>Desulfurococcales</taxon>
        <taxon>Desulfurococcaceae</taxon>
        <taxon>Ignisphaera</taxon>
    </lineage>
</organism>
<sequence>MIIPVRCFTCGYPIATKWEEFKYRVSRGEDPKKVLDDLGIKRYCCRRMLLSHVDLFHEVIRYRNTK</sequence>
<evidence type="ECO:0000256" key="9">
    <source>
        <dbReference type="ARBA" id="ARBA00065509"/>
    </source>
</evidence>
<dbReference type="SUPFAM" id="SSF46924">
    <property type="entry name" value="RNA polymerase subunit RPB10"/>
    <property type="match status" value="1"/>
</dbReference>
<dbReference type="InterPro" id="IPR023580">
    <property type="entry name" value="RNA_pol_su_RPB10"/>
</dbReference>
<dbReference type="GO" id="GO:0000428">
    <property type="term" value="C:DNA-directed RNA polymerase complex"/>
    <property type="evidence" value="ECO:0007669"/>
    <property type="project" value="UniProtKB-KW"/>
</dbReference>
<dbReference type="HAMAP" id="MF_00250">
    <property type="entry name" value="RNApol_arch_Rpo10"/>
    <property type="match status" value="1"/>
</dbReference>
<dbReference type="EMBL" id="DSGT01000006">
    <property type="protein sequence ID" value="HEW52951.1"/>
    <property type="molecule type" value="Genomic_DNA"/>
</dbReference>
<dbReference type="Pfam" id="PF01194">
    <property type="entry name" value="RNA_pol_N"/>
    <property type="match status" value="1"/>
</dbReference>
<comment type="subcellular location">
    <subcellularLocation>
        <location evidence="1 10">Cytoplasm</location>
    </subcellularLocation>
</comment>
<comment type="cofactor">
    <cofactor evidence="10">
        <name>Zn(2+)</name>
        <dbReference type="ChEBI" id="CHEBI:29105"/>
    </cofactor>
    <text evidence="10">Binds 1 zinc ion.</text>
</comment>